<proteinExistence type="predicted"/>
<gene>
    <name evidence="1" type="ORF">GH714_042671</name>
</gene>
<sequence>MNDAMKPSTGNVTAPRPTRRPPSVFELFGLAEVTSEDASNARIVLVLQPINVTEIHGIMDVAIRNEILYDIATRANSHQTPKFYLSTDNAAGGAIYCNLSRNMFQVIGYRVLNRGISLPPVPPGFMHMILTPSILDYMVISNRGTQLREILGAFPAEFRCPVEVKLASINLFRLMFMPSHDAYSDDSPFDLYFRLQWRLLNDYLQSFYSTEIEQPSAQHYEGVYSYMRFGAGYKVFNDIMRCREVQLMYDHPRALMQANTVMVGIAFVQYCLNVVDTVGNPEEIELWGGTELPVMSALYALSRSNVQCMKDLTGLDKQREIVARLLCDADLRTAVVAGALKAIATVRASDTYSGRMSYDTLVTQFLPCLARRITGLPESIYGLVRVYLDCEPAPNVGITRGIVTQLCSIPGFQRTAAISESSGIDARSILLNGITRSVIARDSVTGYTMMAEALVQSRIGGQDIETLCRALEEEWGTQHSSTVPPEDALSFLRRSVSRLDESGLQELVAAMVADQVAALLPVGAQCSAELLTSPRMGEVRDEAMTKTIGPSAGVRFSYTTQLSGHVKQCGTRSVASQRSAYLKVCLDNTVCVVCALRLELADAVVAWTKDSIGVAHSKEVVFRIEPDSPDGIKLSDIANGKSVEYNGVDLRGVLQYARSITDEHDSSSCYATPVLLVSSSGQRFLCHERTVYPVQPPIERPAHLFPPRKKTSPLYYTCMQDRDAPANDKGAVREIVLKTGLVVTGPRTNDVRLQFTENERSDLARVRLIVPSIAVRKTPGMTPIHLALLSPCVVSDNSESVFFRRYVALARACMGDDGELPLGLKLDIHMNMQQFVHVLTYNKGTISRMNAEFLINSVRLVGREYKAVSPKYNVDERVQHLRRVLLLLGLSQSEETMFRPFSAQSKLWVVSEFIHSKQFQNAVISAAMASMTSSIDRGITSKEAILKGMPYLCKQIPGLCEAVYTIVRAAKYNNSACDEGELSNLALYNIANVLRTQQDSSDALDLPSVDESNAFEGMSERAVERFDALKDNAFRASHSSYDVSNVDEIYKIGRSVLRNKHCSEIIAYLVAHNIRSNGMRAGGVFHLHSHDMSDNLIVEYVKTDLAFLGHAFATLGAKLAFADRQECEMSLRVRQADVHTFPELKYPTPASETSLDSSKVTAVGAESGAAGRPATRAANA</sequence>
<keyword evidence="2" id="KW-1185">Reference proteome</keyword>
<dbReference type="AlphaFoldDB" id="A0A6A6JZL7"/>
<accession>A0A6A6JZL7</accession>
<name>A0A6A6JZL7_HEVBR</name>
<reference evidence="1 2" key="1">
    <citation type="journal article" date="2020" name="Mol. Plant">
        <title>The Chromosome-Based Rubber Tree Genome Provides New Insights into Spurge Genome Evolution and Rubber Biosynthesis.</title>
        <authorList>
            <person name="Liu J."/>
            <person name="Shi C."/>
            <person name="Shi C.C."/>
            <person name="Li W."/>
            <person name="Zhang Q.J."/>
            <person name="Zhang Y."/>
            <person name="Li K."/>
            <person name="Lu H.F."/>
            <person name="Shi C."/>
            <person name="Zhu S.T."/>
            <person name="Xiao Z.Y."/>
            <person name="Nan H."/>
            <person name="Yue Y."/>
            <person name="Zhu X.G."/>
            <person name="Wu Y."/>
            <person name="Hong X.N."/>
            <person name="Fan G.Y."/>
            <person name="Tong Y."/>
            <person name="Zhang D."/>
            <person name="Mao C.L."/>
            <person name="Liu Y.L."/>
            <person name="Hao S.J."/>
            <person name="Liu W.Q."/>
            <person name="Lv M.Q."/>
            <person name="Zhang H.B."/>
            <person name="Liu Y."/>
            <person name="Hu-Tang G.R."/>
            <person name="Wang J.P."/>
            <person name="Wang J.H."/>
            <person name="Sun Y.H."/>
            <person name="Ni S.B."/>
            <person name="Chen W.B."/>
            <person name="Zhang X.C."/>
            <person name="Jiao Y.N."/>
            <person name="Eichler E.E."/>
            <person name="Li G.H."/>
            <person name="Liu X."/>
            <person name="Gao L.Z."/>
        </authorList>
    </citation>
    <scope>NUCLEOTIDE SEQUENCE [LARGE SCALE GENOMIC DNA]</scope>
    <source>
        <strain evidence="2">cv. GT1</strain>
        <tissue evidence="1">Leaf</tissue>
    </source>
</reference>
<protein>
    <submittedName>
        <fullName evidence="1">Uncharacterized protein</fullName>
    </submittedName>
</protein>
<evidence type="ECO:0000313" key="1">
    <source>
        <dbReference type="EMBL" id="KAF2281847.1"/>
    </source>
</evidence>
<organism evidence="1 2">
    <name type="scientific">Hevea brasiliensis</name>
    <name type="common">Para rubber tree</name>
    <name type="synonym">Siphonia brasiliensis</name>
    <dbReference type="NCBI Taxonomy" id="3981"/>
    <lineage>
        <taxon>Eukaryota</taxon>
        <taxon>Viridiplantae</taxon>
        <taxon>Streptophyta</taxon>
        <taxon>Embryophyta</taxon>
        <taxon>Tracheophyta</taxon>
        <taxon>Spermatophyta</taxon>
        <taxon>Magnoliopsida</taxon>
        <taxon>eudicotyledons</taxon>
        <taxon>Gunneridae</taxon>
        <taxon>Pentapetalae</taxon>
        <taxon>rosids</taxon>
        <taxon>fabids</taxon>
        <taxon>Malpighiales</taxon>
        <taxon>Euphorbiaceae</taxon>
        <taxon>Crotonoideae</taxon>
        <taxon>Micrandreae</taxon>
        <taxon>Hevea</taxon>
    </lineage>
</organism>
<evidence type="ECO:0000313" key="2">
    <source>
        <dbReference type="Proteomes" id="UP000467840"/>
    </source>
</evidence>
<dbReference type="Proteomes" id="UP000467840">
    <property type="component" value="Unassembled WGS sequence"/>
</dbReference>
<dbReference type="EMBL" id="JAAGAX010000511">
    <property type="protein sequence ID" value="KAF2281847.1"/>
    <property type="molecule type" value="Genomic_DNA"/>
</dbReference>
<comment type="caution">
    <text evidence="1">The sequence shown here is derived from an EMBL/GenBank/DDBJ whole genome shotgun (WGS) entry which is preliminary data.</text>
</comment>